<feature type="domain" description="Serine aminopeptidase S33" evidence="2">
    <location>
        <begin position="95"/>
        <end position="335"/>
    </location>
</feature>
<dbReference type="InterPro" id="IPR050261">
    <property type="entry name" value="FrsA_esterase"/>
</dbReference>
<reference evidence="3" key="1">
    <citation type="submission" date="2020-05" db="EMBL/GenBank/DDBJ databases">
        <authorList>
            <person name="Chiriac C."/>
            <person name="Salcher M."/>
            <person name="Ghai R."/>
            <person name="Kavagutti S V."/>
        </authorList>
    </citation>
    <scope>NUCLEOTIDE SEQUENCE</scope>
</reference>
<gene>
    <name evidence="3" type="ORF">UFOPK3472_02424</name>
</gene>
<dbReference type="PANTHER" id="PTHR22946">
    <property type="entry name" value="DIENELACTONE HYDROLASE DOMAIN-CONTAINING PROTEIN-RELATED"/>
    <property type="match status" value="1"/>
</dbReference>
<dbReference type="PANTHER" id="PTHR22946:SF9">
    <property type="entry name" value="POLYKETIDE TRANSFERASE AF380"/>
    <property type="match status" value="1"/>
</dbReference>
<dbReference type="Gene3D" id="3.40.50.1820">
    <property type="entry name" value="alpha/beta hydrolase"/>
    <property type="match status" value="1"/>
</dbReference>
<keyword evidence="1" id="KW-0378">Hydrolase</keyword>
<dbReference type="InterPro" id="IPR029058">
    <property type="entry name" value="AB_hydrolase_fold"/>
</dbReference>
<accession>A0A6J7FXR9</accession>
<dbReference type="GO" id="GO:0016788">
    <property type="term" value="F:hydrolase activity, acting on ester bonds"/>
    <property type="evidence" value="ECO:0007669"/>
    <property type="project" value="UniProtKB-ARBA"/>
</dbReference>
<evidence type="ECO:0000259" key="2">
    <source>
        <dbReference type="Pfam" id="PF12146"/>
    </source>
</evidence>
<dbReference type="InterPro" id="IPR022742">
    <property type="entry name" value="Hydrolase_4"/>
</dbReference>
<name>A0A6J7FXR9_9ZZZZ</name>
<proteinExistence type="predicted"/>
<dbReference type="AlphaFoldDB" id="A0A6J7FXR9"/>
<dbReference type="Pfam" id="PF12146">
    <property type="entry name" value="Hydrolase_4"/>
    <property type="match status" value="1"/>
</dbReference>
<dbReference type="SUPFAM" id="SSF53474">
    <property type="entry name" value="alpha/beta-Hydrolases"/>
    <property type="match status" value="1"/>
</dbReference>
<sequence>MLYYSPKPCKHSNLSEQYSVGAAEEPQSVSAPRPRAPGAALILTAHTFVSPTILLGYGSPMNSQPGGAVPDRKDITFDSNGVDCAAWLYLPDSTEPAPVIVMAHGLGGTRGMRLDAYAERFRAEGYACLVFDYRYFGDSGGRPRQLLDIESQLQDWAAAIACARGRHDVDGSRIVLWGSSFGGGHVIVAAARDQRVAAVVAQCPFTDGIASGLASNTWTSVKLSVRAVRDLLGSVIGRPPVIVATAGRPGTTALMTSPDSYDGYLALAPDSDESFHNRVAARFALQIVRHRPGRRAKDVRCPILFVVCNTDSVAPAKATLRYARTAPLGEIETYDAGHFDIYLGADFEQVVADQIAFLLRTVPPLVAADQ</sequence>
<dbReference type="EMBL" id="CAFBLX010000178">
    <property type="protein sequence ID" value="CAB4900451.1"/>
    <property type="molecule type" value="Genomic_DNA"/>
</dbReference>
<organism evidence="3">
    <name type="scientific">freshwater metagenome</name>
    <dbReference type="NCBI Taxonomy" id="449393"/>
    <lineage>
        <taxon>unclassified sequences</taxon>
        <taxon>metagenomes</taxon>
        <taxon>ecological metagenomes</taxon>
    </lineage>
</organism>
<evidence type="ECO:0000256" key="1">
    <source>
        <dbReference type="ARBA" id="ARBA00022801"/>
    </source>
</evidence>
<protein>
    <submittedName>
        <fullName evidence="3">Unannotated protein</fullName>
    </submittedName>
</protein>
<evidence type="ECO:0000313" key="3">
    <source>
        <dbReference type="EMBL" id="CAB4900451.1"/>
    </source>
</evidence>